<gene>
    <name evidence="1" type="ORF">SNAT2548_LOCUS24229</name>
</gene>
<reference evidence="1" key="1">
    <citation type="submission" date="2021-02" db="EMBL/GenBank/DDBJ databases">
        <authorList>
            <person name="Dougan E. K."/>
            <person name="Rhodes N."/>
            <person name="Thang M."/>
            <person name="Chan C."/>
        </authorList>
    </citation>
    <scope>NUCLEOTIDE SEQUENCE</scope>
</reference>
<keyword evidence="2" id="KW-1185">Reference proteome</keyword>
<dbReference type="Proteomes" id="UP000604046">
    <property type="component" value="Unassembled WGS sequence"/>
</dbReference>
<organism evidence="1 2">
    <name type="scientific">Symbiodinium natans</name>
    <dbReference type="NCBI Taxonomy" id="878477"/>
    <lineage>
        <taxon>Eukaryota</taxon>
        <taxon>Sar</taxon>
        <taxon>Alveolata</taxon>
        <taxon>Dinophyceae</taxon>
        <taxon>Suessiales</taxon>
        <taxon>Symbiodiniaceae</taxon>
        <taxon>Symbiodinium</taxon>
    </lineage>
</organism>
<name>A0A812RLX1_9DINO</name>
<sequence length="362" mass="40363">MSMEHVASVWLPRSLHLLSGPAALSALRSCRSLKKLLPRCLQLGEGLWILEQLQAVTLKELLDRDQDLCSSFLETRGEMGKYQIRYIADGIFELRTNVTAAEPQTNPDSDDDLDCPTAVVSVSKKATEVERSLSEMFVAMNGNETLELTKRVLGLPRQMAQQLPKLFAGSLEIVGEESPALVAMGLAGWEVEGGPAHLDSDCDPDEDPSRWPFFCFRHPEPKIPLAIFHLDGWFDLPGGDGGCKVSLGYVSTDFDYVVASRYFCEYPIRRRLATRVSASFEEAANLLKVGSDGLLKVSEGPWSRLSREGTEKEEIFAKTTTPDGWEVEVTSMYITDDRCVMGAPYLKAVYRDARRLLRQHPN</sequence>
<comment type="caution">
    <text evidence="1">The sequence shown here is derived from an EMBL/GenBank/DDBJ whole genome shotgun (WGS) entry which is preliminary data.</text>
</comment>
<protein>
    <submittedName>
        <fullName evidence="1">Uncharacterized protein</fullName>
    </submittedName>
</protein>
<proteinExistence type="predicted"/>
<accession>A0A812RLX1</accession>
<evidence type="ECO:0000313" key="2">
    <source>
        <dbReference type="Proteomes" id="UP000604046"/>
    </source>
</evidence>
<dbReference type="EMBL" id="CAJNDS010002350">
    <property type="protein sequence ID" value="CAE7445043.1"/>
    <property type="molecule type" value="Genomic_DNA"/>
</dbReference>
<dbReference type="AlphaFoldDB" id="A0A812RLX1"/>
<evidence type="ECO:0000313" key="1">
    <source>
        <dbReference type="EMBL" id="CAE7445043.1"/>
    </source>
</evidence>